<dbReference type="RefSeq" id="WP_095134292.1">
    <property type="nucleotide sequence ID" value="NZ_NIBG01000012.1"/>
</dbReference>
<dbReference type="GO" id="GO:0002161">
    <property type="term" value="F:aminoacyl-tRNA deacylase activity"/>
    <property type="evidence" value="ECO:0007669"/>
    <property type="project" value="InterPro"/>
</dbReference>
<sequence length="163" mass="18851">MNNNEKQVYDILDKLNIVYEKTEHRAVYTADEANEFAPVKKGMSCKNLFLRNKKGEEHYLVVVQDHKRLNLKELTKKIGCTSLSFASEKRLKKYLNLEPGSVGPFGILNDENKEVIVIIDEDLKNADYVNFHPNVNTATLCLAYDDFTKYLNWCGNKIKFLEI</sequence>
<dbReference type="Pfam" id="PF04073">
    <property type="entry name" value="tRNA_edit"/>
    <property type="match status" value="1"/>
</dbReference>
<dbReference type="InterPro" id="IPR040285">
    <property type="entry name" value="ProX/PRXD1"/>
</dbReference>
<feature type="domain" description="YbaK/aminoacyl-tRNA synthetase-associated" evidence="2">
    <location>
        <begin position="24"/>
        <end position="149"/>
    </location>
</feature>
<evidence type="ECO:0000313" key="3">
    <source>
        <dbReference type="EMBL" id="PAB58712.1"/>
    </source>
</evidence>
<comment type="similarity">
    <text evidence="1">Belongs to the PRORSD1 family.</text>
</comment>
<dbReference type="SUPFAM" id="SSF55826">
    <property type="entry name" value="YbaK/ProRS associated domain"/>
    <property type="match status" value="1"/>
</dbReference>
<dbReference type="EMBL" id="NIBG01000012">
    <property type="protein sequence ID" value="PAB58712.1"/>
    <property type="molecule type" value="Genomic_DNA"/>
</dbReference>
<dbReference type="AlphaFoldDB" id="A0A267MH29"/>
<dbReference type="InterPro" id="IPR036754">
    <property type="entry name" value="YbaK/aa-tRNA-synt-asso_dom_sf"/>
</dbReference>
<dbReference type="InterPro" id="IPR007214">
    <property type="entry name" value="YbaK/aa-tRNA-synth-assoc-dom"/>
</dbReference>
<dbReference type="Proteomes" id="UP000216024">
    <property type="component" value="Unassembled WGS sequence"/>
</dbReference>
<dbReference type="CDD" id="cd04335">
    <property type="entry name" value="PrdX_deacylase"/>
    <property type="match status" value="1"/>
</dbReference>
<dbReference type="Gene3D" id="3.90.960.10">
    <property type="entry name" value="YbaK/aminoacyl-tRNA synthetase-associated domain"/>
    <property type="match status" value="1"/>
</dbReference>
<dbReference type="PANTHER" id="PTHR31423:SF3">
    <property type="entry name" value="PROLYL-TRNA SYNTHETASE ASSOCIATED DOMAIN-CONTAINING PROTEIN 1-RELATED"/>
    <property type="match status" value="1"/>
</dbReference>
<proteinExistence type="inferred from homology"/>
<evidence type="ECO:0000256" key="1">
    <source>
        <dbReference type="ARBA" id="ARBA00010201"/>
    </source>
</evidence>
<name>A0A267MH29_9FIRM</name>
<reference evidence="3 4" key="1">
    <citation type="submission" date="2017-06" db="EMBL/GenBank/DDBJ databases">
        <title>Draft genome sequence of anaerobic fermentative bacterium Anaeromicrobium sediminis DY2726D isolated from West Pacific Ocean sediments.</title>
        <authorList>
            <person name="Zeng X."/>
        </authorList>
    </citation>
    <scope>NUCLEOTIDE SEQUENCE [LARGE SCALE GENOMIC DNA]</scope>
    <source>
        <strain evidence="3 4">DY2726D</strain>
    </source>
</reference>
<gene>
    <name evidence="3" type="ORF">CCE28_13660</name>
</gene>
<organism evidence="3 4">
    <name type="scientific">Anaeromicrobium sediminis</name>
    <dbReference type="NCBI Taxonomy" id="1478221"/>
    <lineage>
        <taxon>Bacteria</taxon>
        <taxon>Bacillati</taxon>
        <taxon>Bacillota</taxon>
        <taxon>Clostridia</taxon>
        <taxon>Peptostreptococcales</taxon>
        <taxon>Thermotaleaceae</taxon>
        <taxon>Anaeromicrobium</taxon>
    </lineage>
</organism>
<accession>A0A267MH29</accession>
<evidence type="ECO:0000259" key="2">
    <source>
        <dbReference type="Pfam" id="PF04073"/>
    </source>
</evidence>
<protein>
    <submittedName>
        <fullName evidence="3">Aminoacyl-tRNA deacylase</fullName>
    </submittedName>
</protein>
<dbReference type="FunFam" id="3.90.960.10:FF:000005">
    <property type="entry name" value="Putative prolyl-tRNA synthetase"/>
    <property type="match status" value="1"/>
</dbReference>
<comment type="caution">
    <text evidence="3">The sequence shown here is derived from an EMBL/GenBank/DDBJ whole genome shotgun (WGS) entry which is preliminary data.</text>
</comment>
<evidence type="ECO:0000313" key="4">
    <source>
        <dbReference type="Proteomes" id="UP000216024"/>
    </source>
</evidence>
<keyword evidence="4" id="KW-1185">Reference proteome</keyword>
<dbReference type="PANTHER" id="PTHR31423">
    <property type="entry name" value="YBAK DOMAIN-CONTAINING PROTEIN"/>
    <property type="match status" value="1"/>
</dbReference>
<dbReference type="OrthoDB" id="9798587at2"/>